<sequence length="299" mass="31706">MSHSFLPSDHLQGEIVLPNLFRLSQVGNFPSGSAPAVSGRLLATPGFPDLRALEADLHGNHRCAKCPFRPHPFPGDLHCRCCPLHHPPSPPASRLAHHFRRGLSGGDCHVLVGLGDWGCGSCLALHPGGLFGGLLRASGGGLPSGWGEPPSSPGRGPQLQPPVEDGGVSAARGRGGCLQRRHHRHRHRSSLLLHHCTLCQVREDRGPQHRPFHPLHPDGQHGPAEHHGAAFVHPQPDFLPQGAAGGAAGRGGRPRPLSGAAEKRIGDAPPQRGRLIAPRDPPAHFPPSWVHDLLGEGGF</sequence>
<organism evidence="2 3">
    <name type="scientific">Naja naja</name>
    <name type="common">Indian cobra</name>
    <dbReference type="NCBI Taxonomy" id="35670"/>
    <lineage>
        <taxon>Eukaryota</taxon>
        <taxon>Metazoa</taxon>
        <taxon>Chordata</taxon>
        <taxon>Craniata</taxon>
        <taxon>Vertebrata</taxon>
        <taxon>Euteleostomi</taxon>
        <taxon>Lepidosauria</taxon>
        <taxon>Squamata</taxon>
        <taxon>Bifurcata</taxon>
        <taxon>Unidentata</taxon>
        <taxon>Episquamata</taxon>
        <taxon>Toxicofera</taxon>
        <taxon>Serpentes</taxon>
        <taxon>Colubroidea</taxon>
        <taxon>Elapidae</taxon>
        <taxon>Elapinae</taxon>
        <taxon>Naja</taxon>
    </lineage>
</organism>
<evidence type="ECO:0000256" key="1">
    <source>
        <dbReference type="SAM" id="MobiDB-lite"/>
    </source>
</evidence>
<proteinExistence type="predicted"/>
<dbReference type="AlphaFoldDB" id="A0A8C6Y3I1"/>
<accession>A0A8C6Y3I1</accession>
<name>A0A8C6Y3I1_NAJNA</name>
<reference evidence="2" key="1">
    <citation type="submission" date="2025-08" db="UniProtKB">
        <authorList>
            <consortium name="Ensembl"/>
        </authorList>
    </citation>
    <scope>IDENTIFICATION</scope>
</reference>
<feature type="compositionally biased region" description="Low complexity" evidence="1">
    <location>
        <begin position="145"/>
        <end position="157"/>
    </location>
</feature>
<evidence type="ECO:0000313" key="2">
    <source>
        <dbReference type="Ensembl" id="ENSNNAP00000022580.1"/>
    </source>
</evidence>
<feature type="region of interest" description="Disordered" evidence="1">
    <location>
        <begin position="242"/>
        <end position="289"/>
    </location>
</feature>
<reference evidence="2" key="2">
    <citation type="submission" date="2025-09" db="UniProtKB">
        <authorList>
            <consortium name="Ensembl"/>
        </authorList>
    </citation>
    <scope>IDENTIFICATION</scope>
</reference>
<keyword evidence="3" id="KW-1185">Reference proteome</keyword>
<dbReference type="Proteomes" id="UP000694559">
    <property type="component" value="Unplaced"/>
</dbReference>
<protein>
    <submittedName>
        <fullName evidence="2">Uncharacterized protein</fullName>
    </submittedName>
</protein>
<dbReference type="OMA" id="YPADHIQ"/>
<dbReference type="Ensembl" id="ENSNNAT00000023665.1">
    <property type="protein sequence ID" value="ENSNNAP00000022580.1"/>
    <property type="gene ID" value="ENSNNAG00000014899.1"/>
</dbReference>
<feature type="region of interest" description="Disordered" evidence="1">
    <location>
        <begin position="142"/>
        <end position="174"/>
    </location>
</feature>
<dbReference type="GeneTree" id="ENSGT00860000136310"/>
<evidence type="ECO:0000313" key="3">
    <source>
        <dbReference type="Proteomes" id="UP000694559"/>
    </source>
</evidence>